<dbReference type="PROSITE" id="PS52004">
    <property type="entry name" value="KS3_2"/>
    <property type="match status" value="1"/>
</dbReference>
<dbReference type="CDD" id="cd00833">
    <property type="entry name" value="PKS"/>
    <property type="match status" value="1"/>
</dbReference>
<evidence type="ECO:0000256" key="6">
    <source>
        <dbReference type="ARBA" id="ARBA00023315"/>
    </source>
</evidence>
<dbReference type="InterPro" id="IPR050091">
    <property type="entry name" value="PKS_NRPS_Biosynth_Enz"/>
</dbReference>
<dbReference type="InterPro" id="IPR006162">
    <property type="entry name" value="Ppantetheine_attach_site"/>
</dbReference>
<evidence type="ECO:0000256" key="1">
    <source>
        <dbReference type="ARBA" id="ARBA00022450"/>
    </source>
</evidence>
<accession>A0ABU4W7S8</accession>
<dbReference type="Pfam" id="PF08659">
    <property type="entry name" value="KR"/>
    <property type="match status" value="1"/>
</dbReference>
<dbReference type="Pfam" id="PF08240">
    <property type="entry name" value="ADH_N"/>
    <property type="match status" value="1"/>
</dbReference>
<keyword evidence="3" id="KW-0808">Transferase</keyword>
<dbReference type="CDD" id="cd05195">
    <property type="entry name" value="enoyl_red"/>
    <property type="match status" value="1"/>
</dbReference>
<dbReference type="SMART" id="SM00822">
    <property type="entry name" value="PKS_KR"/>
    <property type="match status" value="1"/>
</dbReference>
<dbReference type="InterPro" id="IPR016036">
    <property type="entry name" value="Malonyl_transacylase_ACP-bd"/>
</dbReference>
<evidence type="ECO:0000313" key="11">
    <source>
        <dbReference type="EMBL" id="MDX8332805.1"/>
    </source>
</evidence>
<dbReference type="Gene3D" id="3.90.180.10">
    <property type="entry name" value="Medium-chain alcohol dehydrogenases, catalytic domain"/>
    <property type="match status" value="1"/>
</dbReference>
<dbReference type="InterPro" id="IPR020841">
    <property type="entry name" value="PKS_Beta-ketoAc_synthase_dom"/>
</dbReference>
<keyword evidence="12" id="KW-1185">Reference proteome</keyword>
<feature type="domain" description="Ketosynthase family 3 (KS3)" evidence="9">
    <location>
        <begin position="1"/>
        <end position="422"/>
    </location>
</feature>
<dbReference type="SMART" id="SM00827">
    <property type="entry name" value="PKS_AT"/>
    <property type="match status" value="1"/>
</dbReference>
<dbReference type="InterPro" id="IPR014043">
    <property type="entry name" value="Acyl_transferase_dom"/>
</dbReference>
<feature type="active site" description="Proton donor; for dehydratase activity" evidence="7">
    <location>
        <position position="1084"/>
    </location>
</feature>
<dbReference type="InterPro" id="IPR014030">
    <property type="entry name" value="Ketoacyl_synth_N"/>
</dbReference>
<feature type="active site" description="Proton acceptor; for dehydratase activity" evidence="7">
    <location>
        <position position="917"/>
    </location>
</feature>
<dbReference type="CDD" id="cd05274">
    <property type="entry name" value="KR_FAS_SDR_x"/>
    <property type="match status" value="1"/>
</dbReference>
<dbReference type="Pfam" id="PF00107">
    <property type="entry name" value="ADH_zinc_N"/>
    <property type="match status" value="1"/>
</dbReference>
<keyword evidence="4" id="KW-0521">NADP</keyword>
<feature type="domain" description="Carrier" evidence="8">
    <location>
        <begin position="2365"/>
        <end position="2442"/>
    </location>
</feature>
<dbReference type="SUPFAM" id="SSF53335">
    <property type="entry name" value="S-adenosyl-L-methionine-dependent methyltransferases"/>
    <property type="match status" value="1"/>
</dbReference>
<feature type="domain" description="PKS/mFAS DH" evidence="10">
    <location>
        <begin position="885"/>
        <end position="1169"/>
    </location>
</feature>
<dbReference type="Gene3D" id="3.40.50.720">
    <property type="entry name" value="NAD(P)-binding Rossmann-like Domain"/>
    <property type="match status" value="3"/>
</dbReference>
<evidence type="ECO:0000256" key="7">
    <source>
        <dbReference type="PROSITE-ProRule" id="PRU01363"/>
    </source>
</evidence>
<organism evidence="11 12">
    <name type="scientific">Agrobacterium rosae</name>
    <dbReference type="NCBI Taxonomy" id="1972867"/>
    <lineage>
        <taxon>Bacteria</taxon>
        <taxon>Pseudomonadati</taxon>
        <taxon>Pseudomonadota</taxon>
        <taxon>Alphaproteobacteria</taxon>
        <taxon>Hyphomicrobiales</taxon>
        <taxon>Rhizobiaceae</taxon>
        <taxon>Rhizobium/Agrobacterium group</taxon>
        <taxon>Agrobacterium</taxon>
    </lineage>
</organism>
<name>A0ABU4W7S8_9HYPH</name>
<dbReference type="InterPro" id="IPR042104">
    <property type="entry name" value="PKS_dehydratase_sf"/>
</dbReference>
<gene>
    <name evidence="11" type="ORF">RMS29_26760</name>
</gene>
<dbReference type="PROSITE" id="PS00012">
    <property type="entry name" value="PHOSPHOPANTETHEINE"/>
    <property type="match status" value="1"/>
</dbReference>
<dbReference type="SMART" id="SM00829">
    <property type="entry name" value="PKS_ER"/>
    <property type="match status" value="1"/>
</dbReference>
<dbReference type="InterPro" id="IPR032821">
    <property type="entry name" value="PKS_assoc"/>
</dbReference>
<dbReference type="InterPro" id="IPR013149">
    <property type="entry name" value="ADH-like_C"/>
</dbReference>
<evidence type="ECO:0000256" key="4">
    <source>
        <dbReference type="ARBA" id="ARBA00022857"/>
    </source>
</evidence>
<dbReference type="SUPFAM" id="SSF55048">
    <property type="entry name" value="Probable ACP-binding domain of malonyl-CoA ACP transacylase"/>
    <property type="match status" value="1"/>
</dbReference>
<dbReference type="InterPro" id="IPR020806">
    <property type="entry name" value="PKS_PP-bd"/>
</dbReference>
<dbReference type="InterPro" id="IPR013968">
    <property type="entry name" value="PKS_KR"/>
</dbReference>
<dbReference type="InterPro" id="IPR049552">
    <property type="entry name" value="PKS_DH_N"/>
</dbReference>
<evidence type="ECO:0000256" key="3">
    <source>
        <dbReference type="ARBA" id="ARBA00022679"/>
    </source>
</evidence>
<dbReference type="Pfam" id="PF00698">
    <property type="entry name" value="Acyl_transf_1"/>
    <property type="match status" value="1"/>
</dbReference>
<dbReference type="InterPro" id="IPR018201">
    <property type="entry name" value="Ketoacyl_synth_AS"/>
</dbReference>
<proteinExistence type="predicted"/>
<dbReference type="Gene3D" id="3.40.366.10">
    <property type="entry name" value="Malonyl-Coenzyme A Acyl Carrier Protein, domain 2"/>
    <property type="match status" value="1"/>
</dbReference>
<keyword evidence="1" id="KW-0596">Phosphopantetheine</keyword>
<dbReference type="PANTHER" id="PTHR43775:SF37">
    <property type="entry name" value="SI:DKEY-61P9.11"/>
    <property type="match status" value="1"/>
</dbReference>
<dbReference type="Pfam" id="PF16197">
    <property type="entry name" value="KAsynt_C_assoc"/>
    <property type="match status" value="1"/>
</dbReference>
<dbReference type="SMART" id="SM00826">
    <property type="entry name" value="PKS_DH"/>
    <property type="match status" value="1"/>
</dbReference>
<dbReference type="PROSITE" id="PS52019">
    <property type="entry name" value="PKS_MFAS_DH"/>
    <property type="match status" value="1"/>
</dbReference>
<evidence type="ECO:0000256" key="5">
    <source>
        <dbReference type="ARBA" id="ARBA00023268"/>
    </source>
</evidence>
<evidence type="ECO:0000259" key="8">
    <source>
        <dbReference type="PROSITE" id="PS50075"/>
    </source>
</evidence>
<dbReference type="Gene3D" id="3.10.129.110">
    <property type="entry name" value="Polyketide synthase dehydratase"/>
    <property type="match status" value="1"/>
</dbReference>
<dbReference type="InterPro" id="IPR014031">
    <property type="entry name" value="Ketoacyl_synth_C"/>
</dbReference>
<dbReference type="InterPro" id="IPR016035">
    <property type="entry name" value="Acyl_Trfase/lysoPLipase"/>
</dbReference>
<dbReference type="Pfam" id="PF00550">
    <property type="entry name" value="PP-binding"/>
    <property type="match status" value="1"/>
</dbReference>
<dbReference type="Pfam" id="PF00109">
    <property type="entry name" value="ketoacyl-synt"/>
    <property type="match status" value="1"/>
</dbReference>
<dbReference type="SMART" id="SM00825">
    <property type="entry name" value="PKS_KS"/>
    <property type="match status" value="1"/>
</dbReference>
<dbReference type="InterPro" id="IPR020843">
    <property type="entry name" value="ER"/>
</dbReference>
<reference evidence="11" key="1">
    <citation type="journal article" date="2023" name="Phytobiomes J">
        <title>Deciphering the key players within the bacterial microbiota associated with aerial crown gall tumors on rhododendron: Insights into the gallobiome.</title>
        <authorList>
            <person name="Kuzmanovic N."/>
            <person name="Nesme J."/>
            <person name="Wolf J."/>
            <person name="Neumann-Schaal M."/>
            <person name="Petersen J."/>
            <person name="Fernandez-Gnecco G."/>
            <person name="Sproeer C."/>
            <person name="Bunk B."/>
            <person name="Overmann J."/>
            <person name="Sorensen S.J."/>
            <person name="Idczak E."/>
            <person name="Smalla K."/>
        </authorList>
    </citation>
    <scope>NUCLEOTIDE SEQUENCE [LARGE SCALE GENOMIC DNA]</scope>
    <source>
        <strain evidence="11">Rho-14.1</strain>
    </source>
</reference>
<keyword evidence="2" id="KW-0597">Phosphoprotein</keyword>
<dbReference type="InterPro" id="IPR001227">
    <property type="entry name" value="Ac_transferase_dom_sf"/>
</dbReference>
<evidence type="ECO:0000256" key="2">
    <source>
        <dbReference type="ARBA" id="ARBA00022553"/>
    </source>
</evidence>
<dbReference type="InterPro" id="IPR057326">
    <property type="entry name" value="KR_dom"/>
</dbReference>
<dbReference type="EMBL" id="JAVRAD010000024">
    <property type="protein sequence ID" value="MDX8332805.1"/>
    <property type="molecule type" value="Genomic_DNA"/>
</dbReference>
<dbReference type="InterPro" id="IPR036736">
    <property type="entry name" value="ACP-like_sf"/>
</dbReference>
<comment type="caution">
    <text evidence="11">The sequence shown here is derived from an EMBL/GenBank/DDBJ whole genome shotgun (WGS) entry which is preliminary data.</text>
</comment>
<dbReference type="Pfam" id="PF14765">
    <property type="entry name" value="PS-DH"/>
    <property type="match status" value="1"/>
</dbReference>
<dbReference type="PROSITE" id="PS50075">
    <property type="entry name" value="CARRIER"/>
    <property type="match status" value="1"/>
</dbReference>
<dbReference type="Pfam" id="PF21089">
    <property type="entry name" value="PKS_DH_N"/>
    <property type="match status" value="1"/>
</dbReference>
<dbReference type="InterPro" id="IPR013154">
    <property type="entry name" value="ADH-like_N"/>
</dbReference>
<feature type="region of interest" description="C-terminal hotdog fold" evidence="7">
    <location>
        <begin position="1021"/>
        <end position="1169"/>
    </location>
</feature>
<keyword evidence="6" id="KW-0012">Acyltransferase</keyword>
<dbReference type="InterPro" id="IPR049900">
    <property type="entry name" value="PKS_mFAS_DH"/>
</dbReference>
<dbReference type="SUPFAM" id="SSF53901">
    <property type="entry name" value="Thiolase-like"/>
    <property type="match status" value="1"/>
</dbReference>
<dbReference type="SUPFAM" id="SSF51735">
    <property type="entry name" value="NAD(P)-binding Rossmann-fold domains"/>
    <property type="match status" value="2"/>
</dbReference>
<feature type="region of interest" description="N-terminal hotdog fold" evidence="7">
    <location>
        <begin position="885"/>
        <end position="1007"/>
    </location>
</feature>
<dbReference type="InterPro" id="IPR036291">
    <property type="entry name" value="NAD(P)-bd_dom_sf"/>
</dbReference>
<dbReference type="InterPro" id="IPR016039">
    <property type="entry name" value="Thiolase-like"/>
</dbReference>
<evidence type="ECO:0000313" key="12">
    <source>
        <dbReference type="Proteomes" id="UP001277561"/>
    </source>
</evidence>
<dbReference type="PROSITE" id="PS00606">
    <property type="entry name" value="KS3_1"/>
    <property type="match status" value="1"/>
</dbReference>
<dbReference type="SUPFAM" id="SSF47336">
    <property type="entry name" value="ACP-like"/>
    <property type="match status" value="1"/>
</dbReference>
<sequence>MAVEIIGRSIRAPSVSNVDEFFKLLREERFVVTTVPEERWGHARFWHPVPGIPGKAYTFASGIVDNINDFDPAVFGLTVREAMFMDPQQRMLLQLVWRALEDASISLPMLQKERVGVYVGASSLDTGNTFVEDPAAGGPYFMTGNTLSIISNRISHVFGLNGPSLTIDTACSSSLVALDQAVRSLQSGEIDTAIVGGVNILAHPFSFIGFSQARMLSPEGVCRAYGEDGQGYVRSEGGGVVVLRATENSTLNNDRSYATIVATGLNSAGRTNGISLPSREMQAELLSNIYSQHQLDPNDLAFIEGHGTGTKVGDPAELWAIGRELGRKRRDRLLVGSVKSNVGHSEPASGMFGLIKAMLSLQHNFLPASLHAEQLNSDIDFEDLHVDVNRAGHEIPRDDKRRLAGINSFGFGGTNAHIVISDPAKSVNEGLSTNGPFMVSAHTESALRTLLKSYVEELQSARTDLDQLVAASAVNRTHHKYRFSVDNAAPESIRKCIEEHLAGSKSGLGHTGEAPAGDTKTAFVFAGNGSQWAGMAMDAYRHDTLFAQRITEICSAFKPWLDVDLLTLLTGDTLKDEIADTRVGQALLFAIQASLSDILLKRNIKPSHVFGHSVGEIAAAYCAGILSLEHAIAIVAVRSRHQHALAGEGQMAAVAVSAGKAMEVAEDNSLLGIELAAVNTASSVTISGPVEEIRAYKESARKLQIPVHILDINYPFHHSLIDREREAFFVELPPYETQSGNIAFISSVTGKVLGGNDLDALYWWNNVRDIVRFNEATATAISEGCNLFVEISPRSILSAYLAENSRQNGSVIAVVPTLTRPARDDNPLPHIVAAVVANGVSPWLTDAGSARNASVVLPPLPFENETLRVPETSDGVNLFGRGQNAEKYTLLGWRTDPKSFSWKNHIDANLFPDIAEHVVDGKSILPGSAFIEIAVTAARQLYGVPDIELMNLEIIRPLELQTSRLSELSTIVSPETGQIEIRSREYLSEDDWSVHAVARIRKIVKSMTARVAFGSDTDATAAEIDTGEAYETARQFGLDYGPTFRLLNGVWISSSQQTLSVQLSPPAKPAHPYLSYNLNPISVDAAFHGLVALFSKLTGDAAGAPYIPVRFGSVRYRAAAGDIRSAQIDIQKFSPHSLKIRVELFDASGELIAILDDCRFKRTFLKLHHSLETISYHFENVSSRPSGSGTTILPKVLYPYESAELGEETLLQDASVYRASYDIASKVLESFGGLDHPLLASRPDLRSYFANCFITLEDYGLARFEAGRWQIAPDSGLPSFGEIIREVVAEFPASSATAILVNDNYHFALTALESLAFEAEAARLPTHQSSEATLDHFRNGLEIARKRVDETCHLTEAYLATASQPGAIVVEIGATSVAVTTKLAALAELYHAQLLIVEDDENLRSTLKTAFARNPHVSVIDTEEIELPSNIDLAVSASGHIFSRLQDSDDLREAFKKIAATGAELLVVDHQYGVLADFLFGLQPGWFEQAASSDFPIGKMLSADGMLKLVTQWGFSDASVVPADFAQGSLSVLIAKGHEGSKQEVEHPLRSLVTIGWNDAGLLNTGVDDHVHVNIASLSDSTKIEEAVRNSPVGTVDIIYTVDKVSPSDHSQSLQNHVNLLGLIAEALRQSFGNDAGSKPRLFIIAPGGTSSTGAEVDAVSHGVWAFARVLQNEYDEISVVSVDIDNTLLSEGTLRQITGLQVEGENELRFDCENGAFQCLRAVPGPFRRADNLTSDYDAASITQKSPGRIETIIWQQNAVKSPAANEVLVEIAATGLNFRDVMWAMGMLPEEALEDGFAGATIGMEFSGTVRSVGDNVRHLQPGDRVMGIGPDAFSTHVVVSAGGVTRIPENMGLVEAATLPVTFLTAYYALVDLGRLRAGETVLIHGGAGGVGLAALQIAKLTGATVIATAGTDEKRNLLTTLGADHVFDSRSLEFFNDVMNVTDGAGVDVVINSLFQEAMERSIELVKPFGRFLELGKRDYYADSKIGLRPFRKNISYFGIDADQLLVAAPDTTKRIFDEIARIFADNQLKPLPYRTFAYDEISSAFRLMQSSGHIGKIIVTPPKKGKDGVLTLSRSALKFSSGVYLVVGGIGGFGLEAANWLAENGASHIALATRSGVMDVETQNAIEQWQRIGVSTSVHACDVTNEHQLTSLLEDLRQIGPMKGILHAAMVLDDALITNLTPERNRPVIHTKVEGAALLDKLTDGDDLDLFLLFSSATTMIGNPGQSNYVAANGYLEGLACARRQRGKPALAVAFGAIADTGFLARNADVNELLSKRIGKTAMKARDALRFVEEYLSSVSSVINGGAVVIADIDWSAAAGLPIVKKPLFSKIGSNPLVQQGASGEQMDLYAVIDGKSVEETDEILHSLIAAELSSILQMAETNISREKVLRDIGLDSLMAMELGTSFEQKTGIELPLNAISDGTTVGDVVVKLREKLHNRQSLDGAQGNVDELLSGLTMKHIGSTTLADVA</sequence>
<dbReference type="InterPro" id="IPR009081">
    <property type="entry name" value="PP-bd_ACP"/>
</dbReference>
<dbReference type="PROSITE" id="PS01162">
    <property type="entry name" value="QOR_ZETA_CRYSTAL"/>
    <property type="match status" value="1"/>
</dbReference>
<protein>
    <submittedName>
        <fullName evidence="11">Type I polyketide synthase</fullName>
    </submittedName>
</protein>
<dbReference type="InterPro" id="IPR049551">
    <property type="entry name" value="PKS_DH_C"/>
</dbReference>
<dbReference type="SUPFAM" id="SSF50129">
    <property type="entry name" value="GroES-like"/>
    <property type="match status" value="1"/>
</dbReference>
<dbReference type="InterPro" id="IPR011032">
    <property type="entry name" value="GroES-like_sf"/>
</dbReference>
<dbReference type="SMART" id="SM00823">
    <property type="entry name" value="PKS_PP"/>
    <property type="match status" value="1"/>
</dbReference>
<dbReference type="SUPFAM" id="SSF52151">
    <property type="entry name" value="FabD/lysophospholipase-like"/>
    <property type="match status" value="1"/>
</dbReference>
<evidence type="ECO:0000259" key="9">
    <source>
        <dbReference type="PROSITE" id="PS52004"/>
    </source>
</evidence>
<evidence type="ECO:0000259" key="10">
    <source>
        <dbReference type="PROSITE" id="PS52019"/>
    </source>
</evidence>
<dbReference type="InterPro" id="IPR020807">
    <property type="entry name" value="PKS_DH"/>
</dbReference>
<dbReference type="Proteomes" id="UP001277561">
    <property type="component" value="Unassembled WGS sequence"/>
</dbReference>
<dbReference type="InterPro" id="IPR002364">
    <property type="entry name" value="Quin_OxRdtase/zeta-crystal_CS"/>
</dbReference>
<dbReference type="Pfam" id="PF02801">
    <property type="entry name" value="Ketoacyl-synt_C"/>
    <property type="match status" value="1"/>
</dbReference>
<dbReference type="Gene3D" id="1.10.1200.10">
    <property type="entry name" value="ACP-like"/>
    <property type="match status" value="1"/>
</dbReference>
<dbReference type="RefSeq" id="WP_320188861.1">
    <property type="nucleotide sequence ID" value="NZ_CP192765.1"/>
</dbReference>
<keyword evidence="5" id="KW-0511">Multifunctional enzyme</keyword>
<dbReference type="InterPro" id="IPR029063">
    <property type="entry name" value="SAM-dependent_MTases_sf"/>
</dbReference>
<dbReference type="PANTHER" id="PTHR43775">
    <property type="entry name" value="FATTY ACID SYNTHASE"/>
    <property type="match status" value="1"/>
</dbReference>
<dbReference type="Gene3D" id="3.40.47.10">
    <property type="match status" value="1"/>
</dbReference>
<dbReference type="Gene3D" id="3.30.70.3290">
    <property type="match status" value="1"/>
</dbReference>